<organism evidence="7 8">
    <name type="scientific">Mesorhizobium newzealandense</name>
    <dbReference type="NCBI Taxonomy" id="1300302"/>
    <lineage>
        <taxon>Bacteria</taxon>
        <taxon>Pseudomonadati</taxon>
        <taxon>Pseudomonadota</taxon>
        <taxon>Alphaproteobacteria</taxon>
        <taxon>Hyphomicrobiales</taxon>
        <taxon>Phyllobacteriaceae</taxon>
        <taxon>Mesorhizobium</taxon>
    </lineage>
</organism>
<dbReference type="SUPFAM" id="SSF51905">
    <property type="entry name" value="FAD/NAD(P)-binding domain"/>
    <property type="match status" value="2"/>
</dbReference>
<evidence type="ECO:0000259" key="6">
    <source>
        <dbReference type="Pfam" id="PF14759"/>
    </source>
</evidence>
<dbReference type="InterPro" id="IPR036188">
    <property type="entry name" value="FAD/NAD-bd_sf"/>
</dbReference>
<evidence type="ECO:0000256" key="3">
    <source>
        <dbReference type="ARBA" id="ARBA00022827"/>
    </source>
</evidence>
<gene>
    <name evidence="7" type="ORF">ACFSOZ_20735</name>
</gene>
<dbReference type="InterPro" id="IPR050446">
    <property type="entry name" value="FAD-oxidoreductase/Apoptosis"/>
</dbReference>
<dbReference type="SUPFAM" id="SSF55424">
    <property type="entry name" value="FAD/NAD-linked reductases, dimerisation (C-terminal) domain"/>
    <property type="match status" value="1"/>
</dbReference>
<dbReference type="PANTHER" id="PTHR43557:SF2">
    <property type="entry name" value="RIESKE DOMAIN-CONTAINING PROTEIN-RELATED"/>
    <property type="match status" value="1"/>
</dbReference>
<comment type="cofactor">
    <cofactor evidence="1">
        <name>FAD</name>
        <dbReference type="ChEBI" id="CHEBI:57692"/>
    </cofactor>
</comment>
<evidence type="ECO:0000259" key="5">
    <source>
        <dbReference type="Pfam" id="PF07992"/>
    </source>
</evidence>
<keyword evidence="8" id="KW-1185">Reference proteome</keyword>
<sequence length="412" mass="42796">MTDMTQGMVIIGAGECGGRAALALRDLGYEGPVTLVGDEPHLPYERPPLSKEAMTSDAPEIKAIASDEMLAVRSIRHIHSVQAVAIDRAAHTVRLSDGSVLPYDKLLLATGSTPRKLPMPGLGSRCVYLRTFADALAIRAHLSAGNRIAIVGGGFIGLELAAAARNLGAAVTVIEAQPRILMRGVPAEIAEIIHDAHVAEGVNILCGDGIASIADDGKEVRIALAGGQEISADLAVIGIGAVPVTGLAAESGLTIDNGIAVDAELRSSDPDIFAAGDCCSFPLTVYDGRRVRLEAWRNAQEQGALAAKNMLGAGEAHAAVPWFWSDQYGLSLQIAGLSDEGRSVVRRDLGDGAFILFHLAEDGRLVAASGIGPGNAVARDIRLAEMLIGKRAKPAPEALGSQAVKLKSLLAA</sequence>
<keyword evidence="4" id="KW-0560">Oxidoreductase</keyword>
<evidence type="ECO:0000313" key="7">
    <source>
        <dbReference type="EMBL" id="MFD1984966.1"/>
    </source>
</evidence>
<dbReference type="InterPro" id="IPR016156">
    <property type="entry name" value="FAD/NAD-linked_Rdtase_dimer_sf"/>
</dbReference>
<dbReference type="InterPro" id="IPR023753">
    <property type="entry name" value="FAD/NAD-binding_dom"/>
</dbReference>
<dbReference type="Proteomes" id="UP001597405">
    <property type="component" value="Unassembled WGS sequence"/>
</dbReference>
<dbReference type="InterPro" id="IPR028202">
    <property type="entry name" value="Reductase_C"/>
</dbReference>
<keyword evidence="2" id="KW-0285">Flavoprotein</keyword>
<dbReference type="PRINTS" id="PR00368">
    <property type="entry name" value="FADPNR"/>
</dbReference>
<evidence type="ECO:0000256" key="1">
    <source>
        <dbReference type="ARBA" id="ARBA00001974"/>
    </source>
</evidence>
<feature type="domain" description="FAD/NAD(P)-binding" evidence="5">
    <location>
        <begin position="8"/>
        <end position="303"/>
    </location>
</feature>
<dbReference type="RefSeq" id="WP_379101039.1">
    <property type="nucleotide sequence ID" value="NZ_JBHUGZ010000014.1"/>
</dbReference>
<dbReference type="PRINTS" id="PR00411">
    <property type="entry name" value="PNDRDTASEI"/>
</dbReference>
<dbReference type="Pfam" id="PF07992">
    <property type="entry name" value="Pyr_redox_2"/>
    <property type="match status" value="1"/>
</dbReference>
<proteinExistence type="predicted"/>
<evidence type="ECO:0000256" key="2">
    <source>
        <dbReference type="ARBA" id="ARBA00022630"/>
    </source>
</evidence>
<dbReference type="PANTHER" id="PTHR43557">
    <property type="entry name" value="APOPTOSIS-INDUCING FACTOR 1"/>
    <property type="match status" value="1"/>
</dbReference>
<feature type="domain" description="Reductase C-terminal" evidence="6">
    <location>
        <begin position="322"/>
        <end position="410"/>
    </location>
</feature>
<reference evidence="8" key="1">
    <citation type="journal article" date="2019" name="Int. J. Syst. Evol. Microbiol.">
        <title>The Global Catalogue of Microorganisms (GCM) 10K type strain sequencing project: providing services to taxonomists for standard genome sequencing and annotation.</title>
        <authorList>
            <consortium name="The Broad Institute Genomics Platform"/>
            <consortium name="The Broad Institute Genome Sequencing Center for Infectious Disease"/>
            <person name="Wu L."/>
            <person name="Ma J."/>
        </authorList>
    </citation>
    <scope>NUCLEOTIDE SEQUENCE [LARGE SCALE GENOMIC DNA]</scope>
    <source>
        <strain evidence="8">CGMCC 1.16225</strain>
    </source>
</reference>
<protein>
    <submittedName>
        <fullName evidence="7">NAD(P)/FAD-dependent oxidoreductase</fullName>
    </submittedName>
</protein>
<name>A0ABW4UDC1_9HYPH</name>
<comment type="caution">
    <text evidence="7">The sequence shown here is derived from an EMBL/GenBank/DDBJ whole genome shotgun (WGS) entry which is preliminary data.</text>
</comment>
<evidence type="ECO:0000256" key="4">
    <source>
        <dbReference type="ARBA" id="ARBA00023002"/>
    </source>
</evidence>
<evidence type="ECO:0000313" key="8">
    <source>
        <dbReference type="Proteomes" id="UP001597405"/>
    </source>
</evidence>
<dbReference type="Pfam" id="PF14759">
    <property type="entry name" value="Reductase_C"/>
    <property type="match status" value="1"/>
</dbReference>
<accession>A0ABW4UDC1</accession>
<dbReference type="EMBL" id="JBHUGZ010000014">
    <property type="protein sequence ID" value="MFD1984966.1"/>
    <property type="molecule type" value="Genomic_DNA"/>
</dbReference>
<dbReference type="Gene3D" id="3.30.390.30">
    <property type="match status" value="1"/>
</dbReference>
<keyword evidence="3" id="KW-0274">FAD</keyword>
<dbReference type="Gene3D" id="3.50.50.60">
    <property type="entry name" value="FAD/NAD(P)-binding domain"/>
    <property type="match status" value="2"/>
</dbReference>